<protein>
    <submittedName>
        <fullName evidence="6">Sulfate transporter family protein</fullName>
    </submittedName>
</protein>
<dbReference type="AlphaFoldDB" id="A0A839AEC3"/>
<evidence type="ECO:0000256" key="3">
    <source>
        <dbReference type="ARBA" id="ARBA00022989"/>
    </source>
</evidence>
<dbReference type="EMBL" id="JACFXV010000044">
    <property type="protein sequence ID" value="MBA5776939.1"/>
    <property type="molecule type" value="Genomic_DNA"/>
</dbReference>
<keyword evidence="3 5" id="KW-1133">Transmembrane helix</keyword>
<dbReference type="Pfam" id="PF07264">
    <property type="entry name" value="EI24"/>
    <property type="match status" value="1"/>
</dbReference>
<evidence type="ECO:0000256" key="2">
    <source>
        <dbReference type="ARBA" id="ARBA00022692"/>
    </source>
</evidence>
<dbReference type="RefSeq" id="WP_182163857.1">
    <property type="nucleotide sequence ID" value="NZ_JACFXV010000044.1"/>
</dbReference>
<organism evidence="6 7">
    <name type="scientific">Stappia albiluteola</name>
    <dbReference type="NCBI Taxonomy" id="2758565"/>
    <lineage>
        <taxon>Bacteria</taxon>
        <taxon>Pseudomonadati</taxon>
        <taxon>Pseudomonadota</taxon>
        <taxon>Alphaproteobacteria</taxon>
        <taxon>Hyphomicrobiales</taxon>
        <taxon>Stappiaceae</taxon>
        <taxon>Stappia</taxon>
    </lineage>
</organism>
<name>A0A839AEC3_9HYPH</name>
<reference evidence="6 7" key="1">
    <citation type="submission" date="2020-07" db="EMBL/GenBank/DDBJ databases">
        <title>Stappia sp., F7233, whole genome shotgun sequencing project.</title>
        <authorList>
            <person name="Jiang S."/>
            <person name="Liu Z.W."/>
            <person name="Du Z.J."/>
        </authorList>
    </citation>
    <scope>NUCLEOTIDE SEQUENCE [LARGE SCALE GENOMIC DNA]</scope>
    <source>
        <strain evidence="6 7">F7233</strain>
    </source>
</reference>
<evidence type="ECO:0000313" key="7">
    <source>
        <dbReference type="Proteomes" id="UP000541109"/>
    </source>
</evidence>
<feature type="transmembrane region" description="Helical" evidence="5">
    <location>
        <begin position="181"/>
        <end position="210"/>
    </location>
</feature>
<keyword evidence="2 5" id="KW-0812">Transmembrane</keyword>
<feature type="transmembrane region" description="Helical" evidence="5">
    <location>
        <begin position="59"/>
        <end position="85"/>
    </location>
</feature>
<keyword evidence="4 5" id="KW-0472">Membrane</keyword>
<evidence type="ECO:0000256" key="1">
    <source>
        <dbReference type="ARBA" id="ARBA00004141"/>
    </source>
</evidence>
<keyword evidence="7" id="KW-1185">Reference proteome</keyword>
<accession>A0A839AEC3</accession>
<feature type="transmembrane region" description="Helical" evidence="5">
    <location>
        <begin position="122"/>
        <end position="147"/>
    </location>
</feature>
<proteinExistence type="predicted"/>
<evidence type="ECO:0000256" key="4">
    <source>
        <dbReference type="ARBA" id="ARBA00023136"/>
    </source>
</evidence>
<dbReference type="InterPro" id="IPR059112">
    <property type="entry name" value="CysZ/EI24"/>
</dbReference>
<dbReference type="NCBIfam" id="NF009407">
    <property type="entry name" value="PRK12768.1"/>
    <property type="match status" value="1"/>
</dbReference>
<comment type="caution">
    <text evidence="6">The sequence shown here is derived from an EMBL/GenBank/DDBJ whole genome shotgun (WGS) entry which is preliminary data.</text>
</comment>
<dbReference type="Proteomes" id="UP000541109">
    <property type="component" value="Unassembled WGS sequence"/>
</dbReference>
<evidence type="ECO:0000313" key="6">
    <source>
        <dbReference type="EMBL" id="MBA5776939.1"/>
    </source>
</evidence>
<gene>
    <name evidence="6" type="ORF">H2509_07320</name>
</gene>
<comment type="subcellular location">
    <subcellularLocation>
        <location evidence="1">Membrane</location>
        <topology evidence="1">Multi-pass membrane protein</topology>
    </subcellularLocation>
</comment>
<sequence length="228" mass="24444">MIAAAFRAASQVFEQPFRAIFWKSLGFTLAALFLIWLLLNGVVSSFLTLPYAWLDTALSILTGIGAFIGLGFLVAPVTALFAAFFQDDVAAIVEAEDYPAEGIGRAMPIAQSIAITLKFTGVVILGNILALLLLLIPGINLVAFFLVNGYLLGREFFEFAAMRFHSPAEARALRKAKAGTVFLAGLVIAGVLAVPFLNLLTPIFATIFMVHLYKGARRTSAAPSSNLT</sequence>
<feature type="transmembrane region" description="Helical" evidence="5">
    <location>
        <begin position="20"/>
        <end position="39"/>
    </location>
</feature>
<evidence type="ECO:0000256" key="5">
    <source>
        <dbReference type="SAM" id="Phobius"/>
    </source>
</evidence>